<organism evidence="5 6">
    <name type="scientific">Rubinisphaera italica</name>
    <dbReference type="NCBI Taxonomy" id="2527969"/>
    <lineage>
        <taxon>Bacteria</taxon>
        <taxon>Pseudomonadati</taxon>
        <taxon>Planctomycetota</taxon>
        <taxon>Planctomycetia</taxon>
        <taxon>Planctomycetales</taxon>
        <taxon>Planctomycetaceae</taxon>
        <taxon>Rubinisphaera</taxon>
    </lineage>
</organism>
<dbReference type="PANTHER" id="PTHR35038">
    <property type="entry name" value="DISSIMILATORY SULFITE REDUCTASE SIRA"/>
    <property type="match status" value="1"/>
</dbReference>
<dbReference type="InterPro" id="IPR011990">
    <property type="entry name" value="TPR-like_helical_dom_sf"/>
</dbReference>
<dbReference type="Gene3D" id="1.10.1130.10">
    <property type="entry name" value="Flavocytochrome C3, Chain A"/>
    <property type="match status" value="1"/>
</dbReference>
<accession>A0A5C5XFJ5</accession>
<keyword evidence="3" id="KW-0812">Transmembrane</keyword>
<evidence type="ECO:0000256" key="3">
    <source>
        <dbReference type="SAM" id="Phobius"/>
    </source>
</evidence>
<keyword evidence="3" id="KW-0472">Membrane</keyword>
<dbReference type="RefSeq" id="WP_146503538.1">
    <property type="nucleotide sequence ID" value="NZ_SJPG01000001.1"/>
</dbReference>
<dbReference type="AlphaFoldDB" id="A0A5C5XFJ5"/>
<protein>
    <recommendedName>
        <fullName evidence="4">Cytochrome c-552/4 domain-containing protein</fullName>
    </recommendedName>
</protein>
<feature type="transmembrane region" description="Helical" evidence="3">
    <location>
        <begin position="164"/>
        <end position="184"/>
    </location>
</feature>
<feature type="region of interest" description="Disordered" evidence="2">
    <location>
        <begin position="923"/>
        <end position="944"/>
    </location>
</feature>
<evidence type="ECO:0000313" key="5">
    <source>
        <dbReference type="EMBL" id="TWT61564.1"/>
    </source>
</evidence>
<evidence type="ECO:0000259" key="4">
    <source>
        <dbReference type="Pfam" id="PF13435"/>
    </source>
</evidence>
<dbReference type="Pfam" id="PF13435">
    <property type="entry name" value="Cytochrome_C554"/>
    <property type="match status" value="1"/>
</dbReference>
<feature type="transmembrane region" description="Helical" evidence="3">
    <location>
        <begin position="22"/>
        <end position="45"/>
    </location>
</feature>
<evidence type="ECO:0000313" key="6">
    <source>
        <dbReference type="Proteomes" id="UP000316095"/>
    </source>
</evidence>
<reference evidence="5 6" key="1">
    <citation type="submission" date="2019-02" db="EMBL/GenBank/DDBJ databases">
        <title>Deep-cultivation of Planctomycetes and their phenomic and genomic characterization uncovers novel biology.</title>
        <authorList>
            <person name="Wiegand S."/>
            <person name="Jogler M."/>
            <person name="Boedeker C."/>
            <person name="Pinto D."/>
            <person name="Vollmers J."/>
            <person name="Rivas-Marin E."/>
            <person name="Kohn T."/>
            <person name="Peeters S.H."/>
            <person name="Heuer A."/>
            <person name="Rast P."/>
            <person name="Oberbeckmann S."/>
            <person name="Bunk B."/>
            <person name="Jeske O."/>
            <person name="Meyerdierks A."/>
            <person name="Storesund J.E."/>
            <person name="Kallscheuer N."/>
            <person name="Luecker S."/>
            <person name="Lage O.M."/>
            <person name="Pohl T."/>
            <person name="Merkel B.J."/>
            <person name="Hornburger P."/>
            <person name="Mueller R.-W."/>
            <person name="Bruemmer F."/>
            <person name="Labrenz M."/>
            <person name="Spormann A.M."/>
            <person name="Op Den Camp H."/>
            <person name="Overmann J."/>
            <person name="Amann R."/>
            <person name="Jetten M.S.M."/>
            <person name="Mascher T."/>
            <person name="Medema M.H."/>
            <person name="Devos D.P."/>
            <person name="Kaster A.-K."/>
            <person name="Ovreas L."/>
            <person name="Rohde M."/>
            <person name="Galperin M.Y."/>
            <person name="Jogler C."/>
        </authorList>
    </citation>
    <scope>NUCLEOTIDE SEQUENCE [LARGE SCALE GENOMIC DNA]</scope>
    <source>
        <strain evidence="5 6">Pan54</strain>
    </source>
</reference>
<feature type="domain" description="Cytochrome c-552/4" evidence="4">
    <location>
        <begin position="226"/>
        <end position="313"/>
    </location>
</feature>
<dbReference type="OrthoDB" id="9814800at2"/>
<keyword evidence="3" id="KW-1133">Transmembrane helix</keyword>
<dbReference type="Proteomes" id="UP000316095">
    <property type="component" value="Unassembled WGS sequence"/>
</dbReference>
<evidence type="ECO:0000256" key="2">
    <source>
        <dbReference type="SAM" id="MobiDB-lite"/>
    </source>
</evidence>
<keyword evidence="6" id="KW-1185">Reference proteome</keyword>
<sequence>MPDQNTTNPRNRPAIGKPLRKLYHFVLALCVLIVANSIYLAGVTFLEWFQNEILQNYFYQVMFLCHILLGLILLVPVGLFVGYHWSNTRNRKNRRAVRVGYALTGIVLLLFVSGLLLVRVSGVFELKHPLSRLAIYWLHVGTPLMILWLYWMHRLVGPKFRWNSGARFGIATLALIAGMIALHFQDPRTWQVARPESGTQYFEPSLARTSSGNFIPAKTLMNDEYCKECHADAHKGWEKSAHHFSSFNNPAYLVSIRETRRVAFERDQSVQASRWCAGCHDPVPFFSGAFDDPQFDDVNHATSQAGITCTTCHAITEIPSVRGNADFVIDEPVHYPFAFSENELLQWVNKQLVKAKPEFHKKTFLKPLHQSTEFCSTCHKVSLPIELTKYKEFLRGQNHYDSFFQSGISGHNIRSFYYPPIADQNCNRCHMPLKASNDFGAALFDESNLLKIHDHLFVGANTGLAWLKDNPEIIRAHQEFMKKDVIRLDLFGIREGTSVDANLIAPLRPTVPELEPGNSYLIEMVIRTLRELGHHFTQGTTDSNEIWIEIVVKSGDRIIGHSGGLDEKRRVDPWSHFVNTFMLDREGNRIDRRNAQDIFTPLYSHQIGPGTAQSVHYRIDVPEDVEQPIEVIARLHYRKFDSTYMDIISKSLKPEDAPLRGKEPGEEYLNPLPIITLAEDRIVIPVAGLESPIPEQESSIPTWQRWNDYGIGMLLKGKVELRQAAQAFENVEASGRYDGPLNLARVYFNEGRLDEAVAAVARASTAANPKAPNWTLAWMSGIVNRQQGYLEEAITNLESALYDRTPEMIERGFDFSQDYTVINELAQTYFDMAKRNRGEERRSIREEYLRKSRDEFQKALLLDPENVTSHYGLQLVYAQLGDIKRSEEHMILHTKYKPDDNAKDRAIAAARAKYPAANHASEPVVIYDLQREETKSYTESPKTD</sequence>
<dbReference type="EMBL" id="SJPG01000001">
    <property type="protein sequence ID" value="TWT61564.1"/>
    <property type="molecule type" value="Genomic_DNA"/>
</dbReference>
<feature type="transmembrane region" description="Helical" evidence="3">
    <location>
        <begin position="57"/>
        <end position="81"/>
    </location>
</feature>
<feature type="transmembrane region" description="Helical" evidence="3">
    <location>
        <begin position="101"/>
        <end position="122"/>
    </location>
</feature>
<name>A0A5C5XFJ5_9PLAN</name>
<proteinExistence type="predicted"/>
<dbReference type="Gene3D" id="1.25.40.10">
    <property type="entry name" value="Tetratricopeptide repeat domain"/>
    <property type="match status" value="2"/>
</dbReference>
<keyword evidence="1" id="KW-0732">Signal</keyword>
<feature type="compositionally biased region" description="Basic and acidic residues" evidence="2">
    <location>
        <begin position="929"/>
        <end position="944"/>
    </location>
</feature>
<dbReference type="InterPro" id="IPR036280">
    <property type="entry name" value="Multihaem_cyt_sf"/>
</dbReference>
<dbReference type="SUPFAM" id="SSF48695">
    <property type="entry name" value="Multiheme cytochromes"/>
    <property type="match status" value="1"/>
</dbReference>
<gene>
    <name evidence="5" type="ORF">Pan54_23000</name>
</gene>
<dbReference type="InterPro" id="IPR023155">
    <property type="entry name" value="Cyt_c-552/4"/>
</dbReference>
<comment type="caution">
    <text evidence="5">The sequence shown here is derived from an EMBL/GenBank/DDBJ whole genome shotgun (WGS) entry which is preliminary data.</text>
</comment>
<dbReference type="InterPro" id="IPR051829">
    <property type="entry name" value="Multiheme_Cytochr_ET"/>
</dbReference>
<dbReference type="SUPFAM" id="SSF48452">
    <property type="entry name" value="TPR-like"/>
    <property type="match status" value="1"/>
</dbReference>
<evidence type="ECO:0000256" key="1">
    <source>
        <dbReference type="ARBA" id="ARBA00022729"/>
    </source>
</evidence>
<feature type="transmembrane region" description="Helical" evidence="3">
    <location>
        <begin position="134"/>
        <end position="152"/>
    </location>
</feature>